<sequence length="72" mass="8026">MFEFNEENFAQWGLTVGVTAFMLYMVFIIFQLARESKAGKLGTFILFLALGFGLLGFAAKGVIKYFMAGIVE</sequence>
<dbReference type="EMBL" id="JABBFW010000003">
    <property type="protein sequence ID" value="NML14525.1"/>
    <property type="molecule type" value="Genomic_DNA"/>
</dbReference>
<keyword evidence="1" id="KW-0472">Membrane</keyword>
<name>A0A848F738_9BURK</name>
<keyword evidence="1" id="KW-1133">Transmembrane helix</keyword>
<keyword evidence="1" id="KW-0812">Transmembrane</keyword>
<dbReference type="AlphaFoldDB" id="A0A848F738"/>
<dbReference type="Pfam" id="PF10981">
    <property type="entry name" value="DUF2788"/>
    <property type="match status" value="1"/>
</dbReference>
<evidence type="ECO:0000313" key="3">
    <source>
        <dbReference type="Proteomes" id="UP000574067"/>
    </source>
</evidence>
<dbReference type="Proteomes" id="UP000574067">
    <property type="component" value="Unassembled WGS sequence"/>
</dbReference>
<protein>
    <submittedName>
        <fullName evidence="2">DUF2788 domain-containing protein</fullName>
    </submittedName>
</protein>
<evidence type="ECO:0000313" key="2">
    <source>
        <dbReference type="EMBL" id="NML14525.1"/>
    </source>
</evidence>
<dbReference type="RefSeq" id="WP_169159439.1">
    <property type="nucleotide sequence ID" value="NZ_JABBFW010000003.1"/>
</dbReference>
<proteinExistence type="predicted"/>
<dbReference type="InterPro" id="IPR021249">
    <property type="entry name" value="DUF2788"/>
</dbReference>
<feature type="transmembrane region" description="Helical" evidence="1">
    <location>
        <begin position="44"/>
        <end position="67"/>
    </location>
</feature>
<accession>A0A848F738</accession>
<reference evidence="2 3" key="1">
    <citation type="submission" date="2020-04" db="EMBL/GenBank/DDBJ databases">
        <title>Azohydromonas sp. isolated from soil.</title>
        <authorList>
            <person name="Dahal R.H."/>
        </authorList>
    </citation>
    <scope>NUCLEOTIDE SEQUENCE [LARGE SCALE GENOMIC DNA]</scope>
    <source>
        <strain evidence="2 3">G-1-1-14</strain>
    </source>
</reference>
<keyword evidence="3" id="KW-1185">Reference proteome</keyword>
<feature type="transmembrane region" description="Helical" evidence="1">
    <location>
        <begin position="12"/>
        <end position="32"/>
    </location>
</feature>
<gene>
    <name evidence="2" type="ORF">HHL10_05990</name>
</gene>
<comment type="caution">
    <text evidence="2">The sequence shown here is derived from an EMBL/GenBank/DDBJ whole genome shotgun (WGS) entry which is preliminary data.</text>
</comment>
<organism evidence="2 3">
    <name type="scientific">Azohydromonas caseinilytica</name>
    <dbReference type="NCBI Taxonomy" id="2728836"/>
    <lineage>
        <taxon>Bacteria</taxon>
        <taxon>Pseudomonadati</taxon>
        <taxon>Pseudomonadota</taxon>
        <taxon>Betaproteobacteria</taxon>
        <taxon>Burkholderiales</taxon>
        <taxon>Sphaerotilaceae</taxon>
        <taxon>Azohydromonas</taxon>
    </lineage>
</organism>
<evidence type="ECO:0000256" key="1">
    <source>
        <dbReference type="SAM" id="Phobius"/>
    </source>
</evidence>